<accession>A0A9C6T130</accession>
<feature type="domain" description="Chitin-binding type-2" evidence="1">
    <location>
        <begin position="124"/>
        <end position="181"/>
    </location>
</feature>
<organism evidence="2 3">
    <name type="scientific">Drosophila albomicans</name>
    <name type="common">Fruit fly</name>
    <dbReference type="NCBI Taxonomy" id="7291"/>
    <lineage>
        <taxon>Eukaryota</taxon>
        <taxon>Metazoa</taxon>
        <taxon>Ecdysozoa</taxon>
        <taxon>Arthropoda</taxon>
        <taxon>Hexapoda</taxon>
        <taxon>Insecta</taxon>
        <taxon>Pterygota</taxon>
        <taxon>Neoptera</taxon>
        <taxon>Endopterygota</taxon>
        <taxon>Diptera</taxon>
        <taxon>Brachycera</taxon>
        <taxon>Muscomorpha</taxon>
        <taxon>Ephydroidea</taxon>
        <taxon>Drosophilidae</taxon>
        <taxon>Drosophila</taxon>
    </lineage>
</organism>
<feature type="domain" description="Chitin-binding type-2" evidence="1">
    <location>
        <begin position="183"/>
        <end position="240"/>
    </location>
</feature>
<name>A0A9C6T130_DROAB</name>
<dbReference type="RefSeq" id="XP_051859518.1">
    <property type="nucleotide sequence ID" value="XM_052003558.1"/>
</dbReference>
<proteinExistence type="predicted"/>
<evidence type="ECO:0000313" key="3">
    <source>
        <dbReference type="RefSeq" id="XP_051859518.1"/>
    </source>
</evidence>
<keyword evidence="2" id="KW-1185">Reference proteome</keyword>
<dbReference type="GO" id="GO:0008061">
    <property type="term" value="F:chitin binding"/>
    <property type="evidence" value="ECO:0007669"/>
    <property type="project" value="InterPro"/>
</dbReference>
<dbReference type="AlphaFoldDB" id="A0A9C6T130"/>
<feature type="domain" description="Chitin-binding type-2" evidence="1">
    <location>
        <begin position="245"/>
        <end position="310"/>
    </location>
</feature>
<dbReference type="Pfam" id="PF01607">
    <property type="entry name" value="CBM_14"/>
    <property type="match status" value="4"/>
</dbReference>
<dbReference type="SUPFAM" id="SSF57625">
    <property type="entry name" value="Invertebrate chitin-binding proteins"/>
    <property type="match status" value="5"/>
</dbReference>
<dbReference type="PROSITE" id="PS50940">
    <property type="entry name" value="CHIT_BIND_II"/>
    <property type="match status" value="4"/>
</dbReference>
<dbReference type="OrthoDB" id="7886528at2759"/>
<dbReference type="GeneID" id="117569728"/>
<gene>
    <name evidence="3" type="primary">LOC117569728</name>
</gene>
<dbReference type="Gene3D" id="2.170.140.10">
    <property type="entry name" value="Chitin binding domain"/>
    <property type="match status" value="3"/>
</dbReference>
<dbReference type="InterPro" id="IPR002557">
    <property type="entry name" value="Chitin-bd_dom"/>
</dbReference>
<evidence type="ECO:0000259" key="1">
    <source>
        <dbReference type="PROSITE" id="PS50940"/>
    </source>
</evidence>
<dbReference type="GO" id="GO:0005576">
    <property type="term" value="C:extracellular region"/>
    <property type="evidence" value="ECO:0007669"/>
    <property type="project" value="InterPro"/>
</dbReference>
<sequence length="373" mass="41903">MPLTLWEFQRILDVLQLYKYKIPNLPAFQNSDKNFKYFAVLLALLAFAALLQLSSQTEYLGVSEDICRLFPDGTKLRQPGYCDRWIVCKNFKSTAGGLCVDGLQYNLLRNACYKSLEKSDTYCDDPCTSKTIGYVGDTFNCANWYYCNKTSLLGSGQCANNMYFDQTQQMCVYPKDAICNAKFELVQVVPAKTNIKDEDNCDKYLTASAGKLTPVNCTTGLYYDVNTGKCIKKSLVQCAKIPLPDEVCGNKKLAKRDKFSADGGTCRGYFYCHDLGSGKPDPDPLWQQCPVEYFFNEERSMCEERAQRKCVEDRCDGRDDGFEVAEVPGCQHYIKCVNGAQSGNTLQCANGMYFDAQAQMCTTVKQTYGACSE</sequence>
<evidence type="ECO:0000313" key="2">
    <source>
        <dbReference type="Proteomes" id="UP000515160"/>
    </source>
</evidence>
<reference evidence="3" key="1">
    <citation type="submission" date="2025-08" db="UniProtKB">
        <authorList>
            <consortium name="RefSeq"/>
        </authorList>
    </citation>
    <scope>IDENTIFICATION</scope>
    <source>
        <strain evidence="3">15112-1751.03</strain>
        <tissue evidence="3">Whole Adult</tissue>
    </source>
</reference>
<protein>
    <submittedName>
        <fullName evidence="3">Peritrophin-44-like</fullName>
    </submittedName>
</protein>
<feature type="domain" description="Chitin-binding type-2" evidence="1">
    <location>
        <begin position="312"/>
        <end position="373"/>
    </location>
</feature>
<dbReference type="InterPro" id="IPR036508">
    <property type="entry name" value="Chitin-bd_dom_sf"/>
</dbReference>
<dbReference type="Proteomes" id="UP000515160">
    <property type="component" value="Chromosome 3"/>
</dbReference>
<dbReference type="SMART" id="SM00494">
    <property type="entry name" value="ChtBD2"/>
    <property type="match status" value="4"/>
</dbReference>